<accession>A0A318RFD2</accession>
<evidence type="ECO:0000313" key="1">
    <source>
        <dbReference type="EMBL" id="PYE12980.1"/>
    </source>
</evidence>
<evidence type="ECO:0000313" key="2">
    <source>
        <dbReference type="Proteomes" id="UP000247591"/>
    </source>
</evidence>
<dbReference type="EMBL" id="QJSP01000019">
    <property type="protein sequence ID" value="PYE12980.1"/>
    <property type="molecule type" value="Genomic_DNA"/>
</dbReference>
<comment type="caution">
    <text evidence="1">The sequence shown here is derived from an EMBL/GenBank/DDBJ whole genome shotgun (WGS) entry which is preliminary data.</text>
</comment>
<proteinExistence type="predicted"/>
<dbReference type="RefSeq" id="WP_146240536.1">
    <property type="nucleotide sequence ID" value="NZ_QJSP01000019.1"/>
</dbReference>
<protein>
    <submittedName>
        <fullName evidence="1">Uncharacterized protein</fullName>
    </submittedName>
</protein>
<sequence length="71" mass="7576">MNDLFTTAESAVAYAGMACGSWHRTLPLAQRPRTGQAHHRAVAGKPEFLAPKPAISAVNRSAFPVESVDLT</sequence>
<organism evidence="1 2">
    <name type="scientific">Williamsia limnetica</name>
    <dbReference type="NCBI Taxonomy" id="882452"/>
    <lineage>
        <taxon>Bacteria</taxon>
        <taxon>Bacillati</taxon>
        <taxon>Actinomycetota</taxon>
        <taxon>Actinomycetes</taxon>
        <taxon>Mycobacteriales</taxon>
        <taxon>Nocardiaceae</taxon>
        <taxon>Williamsia</taxon>
    </lineage>
</organism>
<keyword evidence="2" id="KW-1185">Reference proteome</keyword>
<dbReference type="AlphaFoldDB" id="A0A318RFD2"/>
<dbReference type="Proteomes" id="UP000247591">
    <property type="component" value="Unassembled WGS sequence"/>
</dbReference>
<reference evidence="1 2" key="1">
    <citation type="submission" date="2018-06" db="EMBL/GenBank/DDBJ databases">
        <title>Genomic Encyclopedia of Type Strains, Phase IV (KMG-IV): sequencing the most valuable type-strain genomes for metagenomic binning, comparative biology and taxonomic classification.</title>
        <authorList>
            <person name="Goeker M."/>
        </authorList>
    </citation>
    <scope>NUCLEOTIDE SEQUENCE [LARGE SCALE GENOMIC DNA]</scope>
    <source>
        <strain evidence="1 2">DSM 45521</strain>
    </source>
</reference>
<name>A0A318RFD2_WILLI</name>
<gene>
    <name evidence="1" type="ORF">DFR67_11990</name>
</gene>